<feature type="non-terminal residue" evidence="1">
    <location>
        <position position="1"/>
    </location>
</feature>
<comment type="caution">
    <text evidence="1">The sequence shown here is derived from an EMBL/GenBank/DDBJ whole genome shotgun (WGS) entry which is preliminary data.</text>
</comment>
<reference evidence="1 2" key="1">
    <citation type="submission" date="2016-03" db="EMBL/GenBank/DDBJ databases">
        <title>Choanephora cucurbitarum.</title>
        <authorList>
            <person name="Min B."/>
            <person name="Park H."/>
            <person name="Park J.-H."/>
            <person name="Shin H.-D."/>
            <person name="Choi I.-G."/>
        </authorList>
    </citation>
    <scope>NUCLEOTIDE SEQUENCE [LARGE SCALE GENOMIC DNA]</scope>
    <source>
        <strain evidence="1 2">KUS-F28377</strain>
    </source>
</reference>
<feature type="non-terminal residue" evidence="1">
    <location>
        <position position="54"/>
    </location>
</feature>
<keyword evidence="2" id="KW-1185">Reference proteome</keyword>
<protein>
    <submittedName>
        <fullName evidence="1">Uncharacterized protein</fullName>
    </submittedName>
</protein>
<proteinExistence type="predicted"/>
<dbReference type="InParanoid" id="A0A1C7N0W0"/>
<accession>A0A1C7N0W0</accession>
<dbReference type="EMBL" id="LUGH01000815">
    <property type="protein sequence ID" value="OBZ82671.1"/>
    <property type="molecule type" value="Genomic_DNA"/>
</dbReference>
<name>A0A1C7N0W0_9FUNG</name>
<sequence length="54" mass="6037">QKLTTTEKDTTSGVEAEATTIVVGTNHNNQVAEAKTKDVVWSHPWLTYFKKFGK</sequence>
<evidence type="ECO:0000313" key="2">
    <source>
        <dbReference type="Proteomes" id="UP000093000"/>
    </source>
</evidence>
<organism evidence="1 2">
    <name type="scientific">Choanephora cucurbitarum</name>
    <dbReference type="NCBI Taxonomy" id="101091"/>
    <lineage>
        <taxon>Eukaryota</taxon>
        <taxon>Fungi</taxon>
        <taxon>Fungi incertae sedis</taxon>
        <taxon>Mucoromycota</taxon>
        <taxon>Mucoromycotina</taxon>
        <taxon>Mucoromycetes</taxon>
        <taxon>Mucorales</taxon>
        <taxon>Mucorineae</taxon>
        <taxon>Choanephoraceae</taxon>
        <taxon>Choanephoroideae</taxon>
        <taxon>Choanephora</taxon>
    </lineage>
</organism>
<gene>
    <name evidence="1" type="ORF">A0J61_09279</name>
</gene>
<dbReference type="Proteomes" id="UP000093000">
    <property type="component" value="Unassembled WGS sequence"/>
</dbReference>
<evidence type="ECO:0000313" key="1">
    <source>
        <dbReference type="EMBL" id="OBZ82671.1"/>
    </source>
</evidence>
<dbReference type="AlphaFoldDB" id="A0A1C7N0W0"/>